<evidence type="ECO:0000256" key="3">
    <source>
        <dbReference type="ARBA" id="ARBA00023027"/>
    </source>
</evidence>
<dbReference type="PANTHER" id="PTHR10996">
    <property type="entry name" value="2-HYDROXYACID DEHYDROGENASE-RELATED"/>
    <property type="match status" value="1"/>
</dbReference>
<dbReference type="EMBL" id="CP035758">
    <property type="protein sequence ID" value="QBD77537.1"/>
    <property type="molecule type" value="Genomic_DNA"/>
</dbReference>
<evidence type="ECO:0000256" key="4">
    <source>
        <dbReference type="RuleBase" id="RU003719"/>
    </source>
</evidence>
<feature type="domain" description="D-isomer specific 2-hydroxyacid dehydrogenase catalytic" evidence="5">
    <location>
        <begin position="30"/>
        <end position="315"/>
    </location>
</feature>
<dbReference type="PANTHER" id="PTHR10996:SF178">
    <property type="entry name" value="2-HYDROXYACID DEHYDROGENASE YGL185C-RELATED"/>
    <property type="match status" value="1"/>
</dbReference>
<reference evidence="7 8" key="1">
    <citation type="submission" date="2019-01" db="EMBL/GenBank/DDBJ databases">
        <title>Ktedonosporobacter rubrisoli SCAWS-G2.</title>
        <authorList>
            <person name="Huang Y."/>
            <person name="Yan B."/>
        </authorList>
    </citation>
    <scope>NUCLEOTIDE SEQUENCE [LARGE SCALE GENOMIC DNA]</scope>
    <source>
        <strain evidence="7 8">SCAWS-G2</strain>
    </source>
</reference>
<evidence type="ECO:0000259" key="6">
    <source>
        <dbReference type="Pfam" id="PF02826"/>
    </source>
</evidence>
<evidence type="ECO:0000259" key="5">
    <source>
        <dbReference type="Pfam" id="PF00389"/>
    </source>
</evidence>
<dbReference type="Gene3D" id="3.40.50.720">
    <property type="entry name" value="NAD(P)-binding Rossmann-like Domain"/>
    <property type="match status" value="2"/>
</dbReference>
<keyword evidence="8" id="KW-1185">Reference proteome</keyword>
<evidence type="ECO:0000313" key="8">
    <source>
        <dbReference type="Proteomes" id="UP000290365"/>
    </source>
</evidence>
<protein>
    <submittedName>
        <fullName evidence="7">Hydroxyacid dehydrogenase</fullName>
    </submittedName>
</protein>
<dbReference type="GO" id="GO:0016618">
    <property type="term" value="F:hydroxypyruvate reductase [NAD(P)H] activity"/>
    <property type="evidence" value="ECO:0007669"/>
    <property type="project" value="TreeGrafter"/>
</dbReference>
<dbReference type="InterPro" id="IPR006139">
    <property type="entry name" value="D-isomer_2_OHA_DH_cat_dom"/>
</dbReference>
<accession>A0A4P6JQ51</accession>
<dbReference type="InterPro" id="IPR029753">
    <property type="entry name" value="D-isomer_DH_CS"/>
</dbReference>
<proteinExistence type="inferred from homology"/>
<evidence type="ECO:0000256" key="1">
    <source>
        <dbReference type="ARBA" id="ARBA00005854"/>
    </source>
</evidence>
<name>A0A4P6JQ51_KTERU</name>
<feature type="domain" description="D-isomer specific 2-hydroxyacid dehydrogenase NAD-binding" evidence="6">
    <location>
        <begin position="109"/>
        <end position="283"/>
    </location>
</feature>
<dbReference type="InterPro" id="IPR036291">
    <property type="entry name" value="NAD(P)-bd_dom_sf"/>
</dbReference>
<keyword evidence="2 4" id="KW-0560">Oxidoreductase</keyword>
<evidence type="ECO:0000256" key="2">
    <source>
        <dbReference type="ARBA" id="ARBA00023002"/>
    </source>
</evidence>
<dbReference type="GO" id="GO:0030267">
    <property type="term" value="F:glyoxylate reductase (NADPH) activity"/>
    <property type="evidence" value="ECO:0007669"/>
    <property type="project" value="TreeGrafter"/>
</dbReference>
<dbReference type="InterPro" id="IPR006140">
    <property type="entry name" value="D-isomer_DH_NAD-bd"/>
</dbReference>
<dbReference type="KEGG" id="kbs:EPA93_16680"/>
<dbReference type="Proteomes" id="UP000290365">
    <property type="component" value="Chromosome"/>
</dbReference>
<dbReference type="AlphaFoldDB" id="A0A4P6JQ51"/>
<sequence>MRLLFCSKSFSADLSWDHLARILPGHEIITCTRDAVAEHLRGVDIIIPFAAPITRALIERGSFGLIHEFAAGLDSVDVEAATEAGIWVARLPAATTGNADSVAEMALLHMLLLTRRWKETQIALAERRLYEPAGSTLMGKTACLIGMGGLGTAIARRLAALDMHLLGLRKRPEQGGPKNIPFQRVVGMDALHSVLPEADYVVLSLPATSETHHIINKEALASMKPGAFLINVGRGTLVDPQALQEALSSGHLAGAGLDVFWEEPVDPRHPIFQENVTATPHIGGITDTSFWMRARTFAANVERYVQGQTPLYAVNQPIHPRGPIA</sequence>
<evidence type="ECO:0000313" key="7">
    <source>
        <dbReference type="EMBL" id="QBD77537.1"/>
    </source>
</evidence>
<dbReference type="Pfam" id="PF02826">
    <property type="entry name" value="2-Hacid_dh_C"/>
    <property type="match status" value="1"/>
</dbReference>
<gene>
    <name evidence="7" type="ORF">EPA93_16680</name>
</gene>
<organism evidence="7 8">
    <name type="scientific">Ktedonosporobacter rubrisoli</name>
    <dbReference type="NCBI Taxonomy" id="2509675"/>
    <lineage>
        <taxon>Bacteria</taxon>
        <taxon>Bacillati</taxon>
        <taxon>Chloroflexota</taxon>
        <taxon>Ktedonobacteria</taxon>
        <taxon>Ktedonobacterales</taxon>
        <taxon>Ktedonosporobacteraceae</taxon>
        <taxon>Ktedonosporobacter</taxon>
    </lineage>
</organism>
<dbReference type="InterPro" id="IPR050223">
    <property type="entry name" value="D-isomer_2-hydroxyacid_DH"/>
</dbReference>
<keyword evidence="3" id="KW-0520">NAD</keyword>
<dbReference type="SUPFAM" id="SSF52283">
    <property type="entry name" value="Formate/glycerate dehydrogenase catalytic domain-like"/>
    <property type="match status" value="1"/>
</dbReference>
<dbReference type="Pfam" id="PF00389">
    <property type="entry name" value="2-Hacid_dh"/>
    <property type="match status" value="1"/>
</dbReference>
<dbReference type="GO" id="GO:0005829">
    <property type="term" value="C:cytosol"/>
    <property type="evidence" value="ECO:0007669"/>
    <property type="project" value="TreeGrafter"/>
</dbReference>
<dbReference type="OrthoDB" id="9792971at2"/>
<dbReference type="GO" id="GO:0051287">
    <property type="term" value="F:NAD binding"/>
    <property type="evidence" value="ECO:0007669"/>
    <property type="project" value="InterPro"/>
</dbReference>
<comment type="similarity">
    <text evidence="1 4">Belongs to the D-isomer specific 2-hydroxyacid dehydrogenase family.</text>
</comment>
<dbReference type="SUPFAM" id="SSF51735">
    <property type="entry name" value="NAD(P)-binding Rossmann-fold domains"/>
    <property type="match status" value="1"/>
</dbReference>
<dbReference type="CDD" id="cd12175">
    <property type="entry name" value="2-Hacid_dh_11"/>
    <property type="match status" value="1"/>
</dbReference>
<dbReference type="PROSITE" id="PS00671">
    <property type="entry name" value="D_2_HYDROXYACID_DH_3"/>
    <property type="match status" value="1"/>
</dbReference>
<dbReference type="RefSeq" id="WP_129888593.1">
    <property type="nucleotide sequence ID" value="NZ_CP035758.1"/>
</dbReference>